<protein>
    <submittedName>
        <fullName evidence="1">Uncharacterized protein</fullName>
    </submittedName>
</protein>
<dbReference type="EnsemblPlants" id="Kaladp0011s0796.1.v1.1">
    <property type="protein sequence ID" value="Kaladp0011s0796.1.v1.1.CDS.1"/>
    <property type="gene ID" value="Kaladp0011s0796.v1.1"/>
</dbReference>
<dbReference type="Gramene" id="Kaladp0011s0796.1.v1.1">
    <property type="protein sequence ID" value="Kaladp0011s0796.1.v1.1.CDS.1"/>
    <property type="gene ID" value="Kaladp0011s0796.v1.1"/>
</dbReference>
<dbReference type="AlphaFoldDB" id="A0A7N0RIN9"/>
<accession>A0A7N0RIN9</accession>
<dbReference type="Proteomes" id="UP000594263">
    <property type="component" value="Unplaced"/>
</dbReference>
<reference evidence="1" key="1">
    <citation type="submission" date="2021-01" db="UniProtKB">
        <authorList>
            <consortium name="EnsemblPlants"/>
        </authorList>
    </citation>
    <scope>IDENTIFICATION</scope>
</reference>
<keyword evidence="2" id="KW-1185">Reference proteome</keyword>
<dbReference type="OMA" id="CLVLMES"/>
<sequence>MSSMVILAAKVRSTRRRKWRRSGEIHFRFEVAVEDAAGVAVADGGDELVEVFTADILAESSSGDLGEKLAALLVFHNDVDFGFGGHDLTQLDDVGVVHPAHDVDFSLDLRGQPSGDDPLLASGQD</sequence>
<name>A0A7N0RIN9_KALFE</name>
<organism evidence="1 2">
    <name type="scientific">Kalanchoe fedtschenkoi</name>
    <name type="common">Lavender scallops</name>
    <name type="synonym">South American air plant</name>
    <dbReference type="NCBI Taxonomy" id="63787"/>
    <lineage>
        <taxon>Eukaryota</taxon>
        <taxon>Viridiplantae</taxon>
        <taxon>Streptophyta</taxon>
        <taxon>Embryophyta</taxon>
        <taxon>Tracheophyta</taxon>
        <taxon>Spermatophyta</taxon>
        <taxon>Magnoliopsida</taxon>
        <taxon>eudicotyledons</taxon>
        <taxon>Gunneridae</taxon>
        <taxon>Pentapetalae</taxon>
        <taxon>Saxifragales</taxon>
        <taxon>Crassulaceae</taxon>
        <taxon>Kalanchoe</taxon>
    </lineage>
</organism>
<proteinExistence type="predicted"/>
<evidence type="ECO:0000313" key="1">
    <source>
        <dbReference type="EnsemblPlants" id="Kaladp0011s0796.1.v1.1.CDS.1"/>
    </source>
</evidence>
<evidence type="ECO:0000313" key="2">
    <source>
        <dbReference type="Proteomes" id="UP000594263"/>
    </source>
</evidence>